<evidence type="ECO:0000256" key="4">
    <source>
        <dbReference type="PIRSR" id="PIRSR000106-2"/>
    </source>
</evidence>
<dbReference type="InterPro" id="IPR051674">
    <property type="entry name" value="Malate_Decarboxylase"/>
</dbReference>
<name>A0AA35X6S2_GEOBA</name>
<dbReference type="InterPro" id="IPR001891">
    <property type="entry name" value="Malic_OxRdtase"/>
</dbReference>
<dbReference type="SUPFAM" id="SSF51735">
    <property type="entry name" value="NAD(P)-binding Rossmann-fold domains"/>
    <property type="match status" value="1"/>
</dbReference>
<feature type="active site" description="Proton acceptor" evidence="3">
    <location>
        <position position="93"/>
    </location>
</feature>
<evidence type="ECO:0000259" key="6">
    <source>
        <dbReference type="SMART" id="SM00919"/>
    </source>
</evidence>
<feature type="domain" description="Malic enzyme N-terminal" evidence="7">
    <location>
        <begin position="17"/>
        <end position="150"/>
    </location>
</feature>
<dbReference type="InterPro" id="IPR012301">
    <property type="entry name" value="Malic_N_dom"/>
</dbReference>
<evidence type="ECO:0000313" key="8">
    <source>
        <dbReference type="EMBL" id="CAI8047468.1"/>
    </source>
</evidence>
<sequence>MTTDYGTEAIRRHRESRGKVSIASKMTVETLDDLSIAYTPGVASVCMAIYADPAESYNLTNRGNTIAVVTDGSAVLGLGNIGAAAAMPVMEGKSILFKALGGVDAYPICVASQDSETIINTVRAIAPSLGGVNLEDIAAPKCFDIEDALQDLGIPVFHDDQHGTAIAVLAAVINSLAVTDRKIEDSTFVFAGAGAGGIASAKLLLDFGATNIILVDSVGIIHRGRTDLTPIKTSMLDITNPENRTGGIAEAMRGADVFIGLAVADMVTPEMVSSMAKDSIVFAMANPIPEIMPDLAEAAGAAVVGTGRSDFRNQINNSLVFPGVFRGALDAKATRITTGMKLAAGQALAALVPEPTPERVIPWSLDLAVSAAVAKACADAWAAG</sequence>
<dbReference type="GO" id="GO:0046872">
    <property type="term" value="F:metal ion binding"/>
    <property type="evidence" value="ECO:0007669"/>
    <property type="project" value="UniProtKB-KW"/>
</dbReference>
<evidence type="ECO:0000313" key="9">
    <source>
        <dbReference type="Proteomes" id="UP001174909"/>
    </source>
</evidence>
<dbReference type="SMART" id="SM01274">
    <property type="entry name" value="malic"/>
    <property type="match status" value="1"/>
</dbReference>
<dbReference type="Proteomes" id="UP001174909">
    <property type="component" value="Unassembled WGS sequence"/>
</dbReference>
<evidence type="ECO:0000256" key="3">
    <source>
        <dbReference type="PIRSR" id="PIRSR000106-1"/>
    </source>
</evidence>
<dbReference type="AlphaFoldDB" id="A0AA35X6S2"/>
<protein>
    <submittedName>
        <fullName evidence="8">NAD-dependent malic enzyme</fullName>
    </submittedName>
</protein>
<dbReference type="PANTHER" id="PTHR43237:SF4">
    <property type="entry name" value="NADP-DEPENDENT MALIC ENZYME"/>
    <property type="match status" value="1"/>
</dbReference>
<dbReference type="GO" id="GO:0016616">
    <property type="term" value="F:oxidoreductase activity, acting on the CH-OH group of donors, NAD or NADP as acceptor"/>
    <property type="evidence" value="ECO:0007669"/>
    <property type="project" value="InterPro"/>
</dbReference>
<evidence type="ECO:0000259" key="7">
    <source>
        <dbReference type="SMART" id="SM01274"/>
    </source>
</evidence>
<organism evidence="8 9">
    <name type="scientific">Geodia barretti</name>
    <name type="common">Barrett's horny sponge</name>
    <dbReference type="NCBI Taxonomy" id="519541"/>
    <lineage>
        <taxon>Eukaryota</taxon>
        <taxon>Metazoa</taxon>
        <taxon>Porifera</taxon>
        <taxon>Demospongiae</taxon>
        <taxon>Heteroscleromorpha</taxon>
        <taxon>Tetractinellida</taxon>
        <taxon>Astrophorina</taxon>
        <taxon>Geodiidae</taxon>
        <taxon>Geodia</taxon>
    </lineage>
</organism>
<dbReference type="Pfam" id="PF00390">
    <property type="entry name" value="malic"/>
    <property type="match status" value="1"/>
</dbReference>
<dbReference type="InterPro" id="IPR036291">
    <property type="entry name" value="NAD(P)-bd_dom_sf"/>
</dbReference>
<dbReference type="GO" id="GO:0004470">
    <property type="term" value="F:malic enzyme activity"/>
    <property type="evidence" value="ECO:0007669"/>
    <property type="project" value="InterPro"/>
</dbReference>
<dbReference type="PANTHER" id="PTHR43237">
    <property type="entry name" value="NADP-DEPENDENT MALIC ENZYME"/>
    <property type="match status" value="1"/>
</dbReference>
<dbReference type="PIRSF" id="PIRSF000106">
    <property type="entry name" value="ME"/>
    <property type="match status" value="1"/>
</dbReference>
<comment type="similarity">
    <text evidence="1">Belongs to the malic enzymes family.</text>
</comment>
<dbReference type="SMART" id="SM00919">
    <property type="entry name" value="Malic_M"/>
    <property type="match status" value="1"/>
</dbReference>
<accession>A0AA35X6S2</accession>
<evidence type="ECO:0000256" key="1">
    <source>
        <dbReference type="ARBA" id="ARBA00008785"/>
    </source>
</evidence>
<dbReference type="Pfam" id="PF03949">
    <property type="entry name" value="Malic_M"/>
    <property type="match status" value="1"/>
</dbReference>
<evidence type="ECO:0000256" key="2">
    <source>
        <dbReference type="ARBA" id="ARBA00023002"/>
    </source>
</evidence>
<dbReference type="GO" id="GO:0051287">
    <property type="term" value="F:NAD binding"/>
    <property type="evidence" value="ECO:0007669"/>
    <property type="project" value="InterPro"/>
</dbReference>
<dbReference type="InterPro" id="IPR037062">
    <property type="entry name" value="Malic_N_dom_sf"/>
</dbReference>
<gene>
    <name evidence="8" type="ORF">GBAR_LOCUS26233</name>
</gene>
<feature type="binding site" evidence="5">
    <location>
        <position position="135"/>
    </location>
    <ligand>
        <name>a divalent metal cation</name>
        <dbReference type="ChEBI" id="CHEBI:60240"/>
    </ligand>
</feature>
<proteinExistence type="inferred from homology"/>
<keyword evidence="5" id="KW-0479">Metal-binding</keyword>
<evidence type="ECO:0000256" key="5">
    <source>
        <dbReference type="PIRSR" id="PIRSR000106-3"/>
    </source>
</evidence>
<keyword evidence="2" id="KW-0560">Oxidoreductase</keyword>
<feature type="binding site" evidence="4">
    <location>
        <position position="316"/>
    </location>
    <ligand>
        <name>(S)-malate</name>
        <dbReference type="ChEBI" id="CHEBI:15589"/>
    </ligand>
</feature>
<keyword evidence="9" id="KW-1185">Reference proteome</keyword>
<comment type="caution">
    <text evidence="8">The sequence shown here is derived from an EMBL/GenBank/DDBJ whole genome shotgun (WGS) entry which is preliminary data.</text>
</comment>
<feature type="binding site" evidence="4">
    <location>
        <position position="286"/>
    </location>
    <ligand>
        <name>(S)-malate</name>
        <dbReference type="ChEBI" id="CHEBI:15589"/>
    </ligand>
</feature>
<reference evidence="8" key="1">
    <citation type="submission" date="2023-03" db="EMBL/GenBank/DDBJ databases">
        <authorList>
            <person name="Steffen K."/>
            <person name="Cardenas P."/>
        </authorList>
    </citation>
    <scope>NUCLEOTIDE SEQUENCE</scope>
</reference>
<comment type="cofactor">
    <cofactor evidence="5">
        <name>Mg(2+)</name>
        <dbReference type="ChEBI" id="CHEBI:18420"/>
    </cofactor>
    <cofactor evidence="5">
        <name>Mn(2+)</name>
        <dbReference type="ChEBI" id="CHEBI:29035"/>
    </cofactor>
    <text evidence="5">Divalent metal cations. Prefers magnesium or manganese.</text>
</comment>
<feature type="binding site" evidence="5">
    <location>
        <position position="136"/>
    </location>
    <ligand>
        <name>a divalent metal cation</name>
        <dbReference type="ChEBI" id="CHEBI:60240"/>
    </ligand>
</feature>
<dbReference type="Gene3D" id="3.40.50.10380">
    <property type="entry name" value="Malic enzyme, N-terminal domain"/>
    <property type="match status" value="1"/>
</dbReference>
<feature type="binding site" evidence="5">
    <location>
        <position position="160"/>
    </location>
    <ligand>
        <name>a divalent metal cation</name>
        <dbReference type="ChEBI" id="CHEBI:60240"/>
    </ligand>
</feature>
<dbReference type="SUPFAM" id="SSF53223">
    <property type="entry name" value="Aminoacid dehydrogenase-like, N-terminal domain"/>
    <property type="match status" value="1"/>
</dbReference>
<feature type="domain" description="Malic enzyme NAD-binding" evidence="6">
    <location>
        <begin position="161"/>
        <end position="382"/>
    </location>
</feature>
<dbReference type="InterPro" id="IPR046346">
    <property type="entry name" value="Aminoacid_DH-like_N_sf"/>
</dbReference>
<dbReference type="Gene3D" id="3.40.50.720">
    <property type="entry name" value="NAD(P)-binding Rossmann-like Domain"/>
    <property type="match status" value="1"/>
</dbReference>
<dbReference type="EMBL" id="CASHTH010003643">
    <property type="protein sequence ID" value="CAI8047468.1"/>
    <property type="molecule type" value="Genomic_DNA"/>
</dbReference>
<feature type="active site" description="Proton donor" evidence="3">
    <location>
        <position position="38"/>
    </location>
</feature>
<dbReference type="InterPro" id="IPR012302">
    <property type="entry name" value="Malic_NAD-bd"/>
</dbReference>